<proteinExistence type="predicted"/>
<dbReference type="RefSeq" id="WP_010857804.1">
    <property type="nucleotide sequence ID" value="NZ_KB933398.1"/>
</dbReference>
<evidence type="ECO:0000313" key="2">
    <source>
        <dbReference type="Proteomes" id="UP000013911"/>
    </source>
</evidence>
<comment type="caution">
    <text evidence="1">The sequence shown here is derived from an EMBL/GenBank/DDBJ whole genome shotgun (WGS) entry which is preliminary data.</text>
</comment>
<accession>R7ZIB6</accession>
<protein>
    <submittedName>
        <fullName evidence="1">Uncharacterized protein</fullName>
    </submittedName>
</protein>
<name>R7ZIB6_LYSSH</name>
<dbReference type="EMBL" id="AQPX01000008">
    <property type="protein sequence ID" value="EON73835.1"/>
    <property type="molecule type" value="Genomic_DNA"/>
</dbReference>
<dbReference type="HOGENOM" id="CLU_2650137_0_0_9"/>
<dbReference type="PATRIC" id="fig|1285586.5.peg.851"/>
<evidence type="ECO:0000313" key="1">
    <source>
        <dbReference type="EMBL" id="EON73835.1"/>
    </source>
</evidence>
<sequence length="76" mass="8586">MGDIVNFPDLDNASIEIERAEAFKQAVNELSDFLKALPLNHEDNDRLVALMVRNISEAEKGAFLQGFSMGYEFSEY</sequence>
<reference evidence="1 2" key="1">
    <citation type="submission" date="2013-04" db="EMBL/GenBank/DDBJ databases">
        <title>Draft genome of the heavy metal tolerant bacterium Lysinibacillus sphaericus strain OT4b.31.</title>
        <authorList>
            <person name="Pena-Montenegro T.D."/>
            <person name="Dussan J."/>
        </authorList>
    </citation>
    <scope>NUCLEOTIDE SEQUENCE [LARGE SCALE GENOMIC DNA]</scope>
    <source>
        <strain evidence="1 2">OT4b.31</strain>
    </source>
</reference>
<dbReference type="Proteomes" id="UP000013911">
    <property type="component" value="Unassembled WGS sequence"/>
</dbReference>
<dbReference type="OrthoDB" id="9856912at2"/>
<dbReference type="AlphaFoldDB" id="R7ZIB6"/>
<gene>
    <name evidence="1" type="ORF">H131_04199</name>
</gene>
<organism evidence="1 2">
    <name type="scientific">Lysinibacillus sphaericus OT4b.31</name>
    <dbReference type="NCBI Taxonomy" id="1285586"/>
    <lineage>
        <taxon>Bacteria</taxon>
        <taxon>Bacillati</taxon>
        <taxon>Bacillota</taxon>
        <taxon>Bacilli</taxon>
        <taxon>Bacillales</taxon>
        <taxon>Bacillaceae</taxon>
        <taxon>Lysinibacillus</taxon>
    </lineage>
</organism>